<accession>A0A3A9JLK2</accession>
<dbReference type="EMBL" id="RAQU01000036">
    <property type="protein sequence ID" value="RKK04686.1"/>
    <property type="molecule type" value="Genomic_DNA"/>
</dbReference>
<dbReference type="EMBL" id="RFLX01000032">
    <property type="protein sequence ID" value="RMI17311.1"/>
    <property type="molecule type" value="Genomic_DNA"/>
</dbReference>
<reference evidence="1 4" key="1">
    <citation type="submission" date="2018-09" db="EMBL/GenBank/DDBJ databases">
        <title>Roseomonas sp. nov., isolated from feces of Tibetan antelopes in the Qinghai-Tibet plateau, China.</title>
        <authorList>
            <person name="Tian Z."/>
        </authorList>
    </citation>
    <scope>NUCLEOTIDE SEQUENCE [LARGE SCALE GENOMIC DNA]</scope>
    <source>
        <strain evidence="2 3">Z23</strain>
        <strain evidence="1 4">Z24</strain>
    </source>
</reference>
<evidence type="ECO:0000313" key="2">
    <source>
        <dbReference type="EMBL" id="RMI17311.1"/>
    </source>
</evidence>
<proteinExistence type="predicted"/>
<dbReference type="Proteomes" id="UP000274097">
    <property type="component" value="Unassembled WGS sequence"/>
</dbReference>
<dbReference type="AlphaFoldDB" id="A0A3A9JLK2"/>
<name>A0A3A9JLK2_9PROT</name>
<evidence type="ECO:0000313" key="4">
    <source>
        <dbReference type="Proteomes" id="UP000278036"/>
    </source>
</evidence>
<organism evidence="1 4">
    <name type="scientific">Teichococcus wenyumeiae</name>
    <dbReference type="NCBI Taxonomy" id="2478470"/>
    <lineage>
        <taxon>Bacteria</taxon>
        <taxon>Pseudomonadati</taxon>
        <taxon>Pseudomonadota</taxon>
        <taxon>Alphaproteobacteria</taxon>
        <taxon>Acetobacterales</taxon>
        <taxon>Roseomonadaceae</taxon>
        <taxon>Roseomonas</taxon>
    </lineage>
</organism>
<dbReference type="Proteomes" id="UP000278036">
    <property type="component" value="Unassembled WGS sequence"/>
</dbReference>
<evidence type="ECO:0000313" key="3">
    <source>
        <dbReference type="Proteomes" id="UP000274097"/>
    </source>
</evidence>
<comment type="caution">
    <text evidence="1">The sequence shown here is derived from an EMBL/GenBank/DDBJ whole genome shotgun (WGS) entry which is preliminary data.</text>
</comment>
<sequence>MLGLGWRNAGHGRGWFCRSRGRRATAPGLGWWGSQFSLEQIERPRQQLRVALPSAPTELLQPHQHDPINV</sequence>
<gene>
    <name evidence="1" type="ORF">D6Z83_08255</name>
    <name evidence="2" type="ORF">EBE87_23055</name>
</gene>
<evidence type="ECO:0000313" key="1">
    <source>
        <dbReference type="EMBL" id="RKK04686.1"/>
    </source>
</evidence>
<dbReference type="InParanoid" id="A0A3A9JLK2"/>
<keyword evidence="3" id="KW-1185">Reference proteome</keyword>
<protein>
    <submittedName>
        <fullName evidence="1">Uncharacterized protein</fullName>
    </submittedName>
</protein>